<proteinExistence type="predicted"/>
<dbReference type="Proteomes" id="UP000680805">
    <property type="component" value="Chromosome"/>
</dbReference>
<dbReference type="InterPro" id="IPR036709">
    <property type="entry name" value="Autotransporte_beta_dom_sf"/>
</dbReference>
<dbReference type="AlphaFoldDB" id="A0A975NL86"/>
<dbReference type="InterPro" id="IPR011050">
    <property type="entry name" value="Pectin_lyase_fold/virulence"/>
</dbReference>
<dbReference type="NCBIfam" id="TIGR02601">
    <property type="entry name" value="autotrns_rpt"/>
    <property type="match status" value="1"/>
</dbReference>
<evidence type="ECO:0000256" key="2">
    <source>
        <dbReference type="SAM" id="SignalP"/>
    </source>
</evidence>
<dbReference type="SUPFAM" id="SSF51126">
    <property type="entry name" value="Pectin lyase-like"/>
    <property type="match status" value="1"/>
</dbReference>
<dbReference type="SUPFAM" id="SSF103515">
    <property type="entry name" value="Autotransporter"/>
    <property type="match status" value="1"/>
</dbReference>
<dbReference type="InterPro" id="IPR012332">
    <property type="entry name" value="Autotransporter_pectin_lyase_C"/>
</dbReference>
<dbReference type="EMBL" id="CP076135">
    <property type="protein sequence ID" value="QWG16900.1"/>
    <property type="molecule type" value="Genomic_DNA"/>
</dbReference>
<dbReference type="Pfam" id="PF12951">
    <property type="entry name" value="PATR"/>
    <property type="match status" value="1"/>
</dbReference>
<dbReference type="Pfam" id="PF03797">
    <property type="entry name" value="Autotransporter"/>
    <property type="match status" value="1"/>
</dbReference>
<evidence type="ECO:0000256" key="1">
    <source>
        <dbReference type="ARBA" id="ARBA00022729"/>
    </source>
</evidence>
<reference evidence="4" key="1">
    <citation type="submission" date="2021-06" db="EMBL/GenBank/DDBJ databases">
        <title>Bradyrhizobium sp. S2-11-2 Genome sequencing.</title>
        <authorList>
            <person name="Jin L."/>
        </authorList>
    </citation>
    <scope>NUCLEOTIDE SEQUENCE</scope>
    <source>
        <strain evidence="4">S2-11-2</strain>
    </source>
</reference>
<dbReference type="Gene3D" id="2.160.20.20">
    <property type="match status" value="1"/>
</dbReference>
<name>A0A975NL86_9BRAD</name>
<dbReference type="InterPro" id="IPR005546">
    <property type="entry name" value="Autotransporte_beta"/>
</dbReference>
<feature type="chain" id="PRO_5037570523" evidence="2">
    <location>
        <begin position="49"/>
        <end position="880"/>
    </location>
</feature>
<keyword evidence="1 2" id="KW-0732">Signal</keyword>
<accession>A0A975NL86</accession>
<gene>
    <name evidence="4" type="ORF">KMZ68_18185</name>
</gene>
<evidence type="ECO:0000259" key="3">
    <source>
        <dbReference type="PROSITE" id="PS51208"/>
    </source>
</evidence>
<dbReference type="SMART" id="SM00869">
    <property type="entry name" value="Autotransporter"/>
    <property type="match status" value="1"/>
</dbReference>
<dbReference type="PROSITE" id="PS51208">
    <property type="entry name" value="AUTOTRANSPORTER"/>
    <property type="match status" value="1"/>
</dbReference>
<dbReference type="InterPro" id="IPR013425">
    <property type="entry name" value="Autotrns_rpt"/>
</dbReference>
<organism evidence="4 5">
    <name type="scientific">Bradyrhizobium sediminis</name>
    <dbReference type="NCBI Taxonomy" id="2840469"/>
    <lineage>
        <taxon>Bacteria</taxon>
        <taxon>Pseudomonadati</taxon>
        <taxon>Pseudomonadota</taxon>
        <taxon>Alphaproteobacteria</taxon>
        <taxon>Hyphomicrobiales</taxon>
        <taxon>Nitrobacteraceae</taxon>
        <taxon>Bradyrhizobium</taxon>
    </lineage>
</organism>
<sequence length="880" mass="89296">MTARGAHSPLRNSGRRTKPSLVRGIRLRAILLASSALVSAALPTTAHAVDATWLAAPANGNFNNAVNWNPATPDGTATFGASNTTAIDFTQPTFLGGLLLNANAANYSFTIGANGLVSFSGDGVVINGGSVTLNNPNADGILRFLASSTAGAATINNDGSLTFADAGTAGTARINSQLQIDFFDTSSADRSTITGGVGIQFHQSSTAANATITSDGTINFLQNATAANATITSSGRVFFFNSSSGGTARFVIDNGAFDISFLTTTGTTVGSIEGTGTVALGDRALTVGSNNLSTTFAGVIGASITGGSLIKQGTGTLTLSGANTYSGPTLVNGGTLAVDGSIGASFVTVNTGGTLAGSGTVGDTTVAGGTLAPGGGATAIGTLTVQGNAPANLSFTAASTYLIQVSPANASRTNVTGTATLGGATVAANFAPGSYVTKQYTILHAAGGVSGTFGALTNTNLPTNFESSLSYDANNVFLNLKLGLLDFGNGLSVNQRNVANALINSFNTAGGIPLVFGALSPAGLTQISGETATGTQQATFHAMNMFMGLMTDPNLAGRGGPATPASGVARYADDAPSSRSRVSDAFAAISSKAPLPAELFTPRWSIWAAGFGGSQNTDGDDALSSNKAASRIFGAAAGADYHFSPSTVAGFALAGGGTNFNVTNSGSGSSDLFQLGAFFRHNQGAAYVDAALAYGWQDVTTNRTLNIAGADQLRARFNTNAFSGRIEAGYRFSTQVTDFTPYAAGQFTTFSLPSYSEQVVFGTNTFALAYNSKDVTATRSEIGLRTENAMALGDTTLALRSRLAWAHDFNRDRNVAAVFQALPGSAFVVNGARPAADSALTTASAEIIWRNGWSATAAFEGEFSAITRSYAGKGGIRYSW</sequence>
<protein>
    <submittedName>
        <fullName evidence="4">Autotransporter domain-containing protein</fullName>
    </submittedName>
</protein>
<feature type="signal peptide" evidence="2">
    <location>
        <begin position="1"/>
        <end position="48"/>
    </location>
</feature>
<evidence type="ECO:0000313" key="4">
    <source>
        <dbReference type="EMBL" id="QWG16900.1"/>
    </source>
</evidence>
<dbReference type="Gene3D" id="2.40.128.130">
    <property type="entry name" value="Autotransporter beta-domain"/>
    <property type="match status" value="1"/>
</dbReference>
<evidence type="ECO:0000313" key="5">
    <source>
        <dbReference type="Proteomes" id="UP000680805"/>
    </source>
</evidence>
<feature type="domain" description="Autotransporter" evidence="3">
    <location>
        <begin position="599"/>
        <end position="880"/>
    </location>
</feature>
<dbReference type="KEGG" id="bsei:KMZ68_18185"/>